<dbReference type="Proteomes" id="UP000198304">
    <property type="component" value="Unassembled WGS sequence"/>
</dbReference>
<evidence type="ECO:0000313" key="1">
    <source>
        <dbReference type="EMBL" id="SNS33711.1"/>
    </source>
</evidence>
<evidence type="ECO:0008006" key="3">
    <source>
        <dbReference type="Google" id="ProtNLM"/>
    </source>
</evidence>
<dbReference type="Gene3D" id="1.10.10.60">
    <property type="entry name" value="Homeodomain-like"/>
    <property type="match status" value="1"/>
</dbReference>
<proteinExistence type="predicted"/>
<protein>
    <recommendedName>
        <fullName evidence="3">Helix-turn-helix domain-containing protein</fullName>
    </recommendedName>
</protein>
<organism evidence="1 2">
    <name type="scientific">Anaerovirgula multivorans</name>
    <dbReference type="NCBI Taxonomy" id="312168"/>
    <lineage>
        <taxon>Bacteria</taxon>
        <taxon>Bacillati</taxon>
        <taxon>Bacillota</taxon>
        <taxon>Clostridia</taxon>
        <taxon>Peptostreptococcales</taxon>
        <taxon>Natronincolaceae</taxon>
        <taxon>Anaerovirgula</taxon>
    </lineage>
</organism>
<dbReference type="EMBL" id="FZOJ01000008">
    <property type="protein sequence ID" value="SNS33711.1"/>
    <property type="molecule type" value="Genomic_DNA"/>
</dbReference>
<dbReference type="AlphaFoldDB" id="A0A239DNP4"/>
<name>A0A239DNP4_9FIRM</name>
<gene>
    <name evidence="1" type="ORF">SAMN05446037_100848</name>
</gene>
<dbReference type="RefSeq" id="WP_089282731.1">
    <property type="nucleotide sequence ID" value="NZ_FZOJ01000008.1"/>
</dbReference>
<keyword evidence="2" id="KW-1185">Reference proteome</keyword>
<sequence length="59" mass="7150">MKKNRKNQYNIKSRKSIDMELQDFLEMNYEGVSQLEIARELGMNSNYVEKIIEEIERDH</sequence>
<accession>A0A239DNP4</accession>
<reference evidence="1 2" key="1">
    <citation type="submission" date="2017-06" db="EMBL/GenBank/DDBJ databases">
        <authorList>
            <person name="Kim H.J."/>
            <person name="Triplett B.A."/>
        </authorList>
    </citation>
    <scope>NUCLEOTIDE SEQUENCE [LARGE SCALE GENOMIC DNA]</scope>
    <source>
        <strain evidence="1 2">SCA</strain>
    </source>
</reference>
<evidence type="ECO:0000313" key="2">
    <source>
        <dbReference type="Proteomes" id="UP000198304"/>
    </source>
</evidence>
<dbReference type="OrthoDB" id="1955275at2"/>